<proteinExistence type="predicted"/>
<name>A0AAF3EYP3_9BILA</name>
<evidence type="ECO:0000313" key="2">
    <source>
        <dbReference type="Proteomes" id="UP000887575"/>
    </source>
</evidence>
<dbReference type="AlphaFoldDB" id="A0AAF3EYP3"/>
<dbReference type="Proteomes" id="UP000887575">
    <property type="component" value="Unassembled WGS sequence"/>
</dbReference>
<keyword evidence="1" id="KW-0812">Transmembrane</keyword>
<evidence type="ECO:0000256" key="1">
    <source>
        <dbReference type="SAM" id="Phobius"/>
    </source>
</evidence>
<dbReference type="WBParaSite" id="MBELARI_LOCUS19332.2">
    <property type="protein sequence ID" value="MBELARI_LOCUS19332.2"/>
    <property type="gene ID" value="MBELARI_LOCUS19332"/>
</dbReference>
<keyword evidence="1" id="KW-0472">Membrane</keyword>
<keyword evidence="1" id="KW-1133">Transmembrane helix</keyword>
<feature type="transmembrane region" description="Helical" evidence="1">
    <location>
        <begin position="158"/>
        <end position="181"/>
    </location>
</feature>
<organism evidence="2 3">
    <name type="scientific">Mesorhabditis belari</name>
    <dbReference type="NCBI Taxonomy" id="2138241"/>
    <lineage>
        <taxon>Eukaryota</taxon>
        <taxon>Metazoa</taxon>
        <taxon>Ecdysozoa</taxon>
        <taxon>Nematoda</taxon>
        <taxon>Chromadorea</taxon>
        <taxon>Rhabditida</taxon>
        <taxon>Rhabditina</taxon>
        <taxon>Rhabditomorpha</taxon>
        <taxon>Rhabditoidea</taxon>
        <taxon>Rhabditidae</taxon>
        <taxon>Mesorhabditinae</taxon>
        <taxon>Mesorhabditis</taxon>
    </lineage>
</organism>
<accession>A0AAF3EYP3</accession>
<reference evidence="3" key="1">
    <citation type="submission" date="2024-02" db="UniProtKB">
        <authorList>
            <consortium name="WormBaseParasite"/>
        </authorList>
    </citation>
    <scope>IDENTIFICATION</scope>
</reference>
<sequence length="186" mass="20690">MGSTIQSIISTYSPILHRLPLFVILALTPFLFNVADGAVKCFCDRSSCSNELICSGDYCVIGLKKEVLGEEHKLIQMCADGSSGKENRCDRLVDNWQELCHCSEDFCNTFAHLRSQLDEIPNSRDQAVFSYSDPMHPVHSVQAQTQGEEVARNQRSSLIVLLVIIPLSVGGMAVCLIFLNYHCKMC</sequence>
<keyword evidence="2" id="KW-1185">Reference proteome</keyword>
<protein>
    <submittedName>
        <fullName evidence="3">Uncharacterized protein</fullName>
    </submittedName>
</protein>
<evidence type="ECO:0000313" key="3">
    <source>
        <dbReference type="WBParaSite" id="MBELARI_LOCUS19332.2"/>
    </source>
</evidence>